<name>A0A2G8SB06_9APHY</name>
<dbReference type="EC" id="2.3.2.27" evidence="15"/>
<feature type="domain" description="U-box" evidence="16">
    <location>
        <begin position="1"/>
        <end position="73"/>
    </location>
</feature>
<dbReference type="InterPro" id="IPR038959">
    <property type="entry name" value="Prp19"/>
</dbReference>
<keyword evidence="6 15" id="KW-0808">Transferase</keyword>
<keyword evidence="12 15" id="KW-0234">DNA repair</keyword>
<dbReference type="UniPathway" id="UPA00143"/>
<dbReference type="InterPro" id="IPR013915">
    <property type="entry name" value="Prp19_cc"/>
</dbReference>
<comment type="caution">
    <text evidence="17">The sequence shown here is derived from an EMBL/GenBank/DDBJ whole genome shotgun (WGS) entry which is preliminary data.</text>
</comment>
<keyword evidence="10 15" id="KW-0833">Ubl conjugation pathway</keyword>
<dbReference type="PANTHER" id="PTHR43995">
    <property type="entry name" value="PRE-MRNA-PROCESSING FACTOR 19"/>
    <property type="match status" value="1"/>
</dbReference>
<feature type="repeat" description="WD" evidence="14">
    <location>
        <begin position="251"/>
        <end position="285"/>
    </location>
</feature>
<dbReference type="Pfam" id="PF08606">
    <property type="entry name" value="Prp19"/>
    <property type="match status" value="1"/>
</dbReference>
<evidence type="ECO:0000256" key="13">
    <source>
        <dbReference type="ARBA" id="ARBA00023242"/>
    </source>
</evidence>
<evidence type="ECO:0000256" key="10">
    <source>
        <dbReference type="ARBA" id="ARBA00022786"/>
    </source>
</evidence>
<evidence type="ECO:0000256" key="12">
    <source>
        <dbReference type="ARBA" id="ARBA00023204"/>
    </source>
</evidence>
<evidence type="ECO:0000256" key="4">
    <source>
        <dbReference type="ARBA" id="ARBA00022574"/>
    </source>
</evidence>
<keyword evidence="18" id="KW-1185">Reference proteome</keyword>
<comment type="subcellular location">
    <subcellularLocation>
        <location evidence="1 15">Nucleus</location>
    </subcellularLocation>
</comment>
<dbReference type="SUPFAM" id="SSF57850">
    <property type="entry name" value="RING/U-box"/>
    <property type="match status" value="1"/>
</dbReference>
<evidence type="ECO:0000256" key="5">
    <source>
        <dbReference type="ARBA" id="ARBA00022664"/>
    </source>
</evidence>
<evidence type="ECO:0000256" key="3">
    <source>
        <dbReference type="ARBA" id="ARBA00006388"/>
    </source>
</evidence>
<evidence type="ECO:0000313" key="17">
    <source>
        <dbReference type="EMBL" id="PIL30946.1"/>
    </source>
</evidence>
<evidence type="ECO:0000256" key="14">
    <source>
        <dbReference type="PROSITE-ProRule" id="PRU00221"/>
    </source>
</evidence>
<dbReference type="Gene3D" id="2.130.10.10">
    <property type="entry name" value="YVTN repeat-like/Quinoprotein amine dehydrogenase"/>
    <property type="match status" value="1"/>
</dbReference>
<dbReference type="GO" id="GO:0006281">
    <property type="term" value="P:DNA repair"/>
    <property type="evidence" value="ECO:0007669"/>
    <property type="project" value="UniProtKB-KW"/>
</dbReference>
<comment type="pathway">
    <text evidence="2 15">Protein modification; protein ubiquitination.</text>
</comment>
<evidence type="ECO:0000256" key="9">
    <source>
        <dbReference type="ARBA" id="ARBA00022763"/>
    </source>
</evidence>
<comment type="function">
    <text evidence="15">Ubiquitin-protein ligase which is mainly involved pre-mRNA splicing and DNA repair. Required for pre-mRNA splicing as component of the spliceosome.</text>
</comment>
<comment type="subunit">
    <text evidence="15">Homotetramer.</text>
</comment>
<dbReference type="InterPro" id="IPR003613">
    <property type="entry name" value="Ubox_domain"/>
</dbReference>
<dbReference type="OrthoDB" id="687049at2759"/>
<dbReference type="GO" id="GO:0070534">
    <property type="term" value="P:protein K63-linked ubiquitination"/>
    <property type="evidence" value="ECO:0007669"/>
    <property type="project" value="UniProtKB-UniRule"/>
</dbReference>
<dbReference type="SUPFAM" id="SSF50978">
    <property type="entry name" value="WD40 repeat-like"/>
    <property type="match status" value="1"/>
</dbReference>
<dbReference type="GO" id="GO:0071006">
    <property type="term" value="C:U2-type catalytic step 1 spliceosome"/>
    <property type="evidence" value="ECO:0007669"/>
    <property type="project" value="TreeGrafter"/>
</dbReference>
<dbReference type="Pfam" id="PF00400">
    <property type="entry name" value="WD40"/>
    <property type="match status" value="2"/>
</dbReference>
<keyword evidence="8" id="KW-0677">Repeat</keyword>
<dbReference type="Proteomes" id="UP000230002">
    <property type="component" value="Unassembled WGS sequence"/>
</dbReference>
<dbReference type="GO" id="GO:0061630">
    <property type="term" value="F:ubiquitin protein ligase activity"/>
    <property type="evidence" value="ECO:0007669"/>
    <property type="project" value="UniProtKB-UniRule"/>
</dbReference>
<keyword evidence="11 15" id="KW-0508">mRNA splicing</keyword>
<proteinExistence type="inferred from homology"/>
<reference evidence="17 18" key="1">
    <citation type="journal article" date="2015" name="Sci. Rep.">
        <title>Chromosome-level genome map provides insights into diverse defense mechanisms in the medicinal fungus Ganoderma sinense.</title>
        <authorList>
            <person name="Zhu Y."/>
            <person name="Xu J."/>
            <person name="Sun C."/>
            <person name="Zhou S."/>
            <person name="Xu H."/>
            <person name="Nelson D.R."/>
            <person name="Qian J."/>
            <person name="Song J."/>
            <person name="Luo H."/>
            <person name="Xiang L."/>
            <person name="Li Y."/>
            <person name="Xu Z."/>
            <person name="Ji A."/>
            <person name="Wang L."/>
            <person name="Lu S."/>
            <person name="Hayward A."/>
            <person name="Sun W."/>
            <person name="Li X."/>
            <person name="Schwartz D.C."/>
            <person name="Wang Y."/>
            <person name="Chen S."/>
        </authorList>
    </citation>
    <scope>NUCLEOTIDE SEQUENCE [LARGE SCALE GENOMIC DNA]</scope>
    <source>
        <strain evidence="17 18">ZZ0214-1</strain>
    </source>
</reference>
<keyword evidence="13 15" id="KW-0539">Nucleus</keyword>
<dbReference type="InterPro" id="IPR036322">
    <property type="entry name" value="WD40_repeat_dom_sf"/>
</dbReference>
<evidence type="ECO:0000256" key="1">
    <source>
        <dbReference type="ARBA" id="ARBA00004123"/>
    </source>
</evidence>
<dbReference type="AlphaFoldDB" id="A0A2G8SB06"/>
<dbReference type="InterPro" id="IPR013083">
    <property type="entry name" value="Znf_RING/FYVE/PHD"/>
</dbReference>
<comment type="catalytic activity">
    <reaction evidence="15">
        <text>S-ubiquitinyl-[E2 ubiquitin-conjugating enzyme]-L-cysteine + [acceptor protein]-L-lysine = [E2 ubiquitin-conjugating enzyme]-L-cysteine + N(6)-ubiquitinyl-[acceptor protein]-L-lysine.</text>
        <dbReference type="EC" id="2.3.2.27"/>
    </reaction>
</comment>
<evidence type="ECO:0000256" key="2">
    <source>
        <dbReference type="ARBA" id="ARBA00004906"/>
    </source>
</evidence>
<sequence length="503" mass="54505">MSFFCSISGEPPQDPVVSSKSGHVYERRLILKYINENGTDPITGDKLEEGDLVTVKPNPKAAPPRPPNASSIPALLQTLQNEWDAAMLETFALRQQYSSLRQELSYALYAQDAAQRVVARLIKERDAAREALSSVAATMNVEVPAGGDVEMGESTEEAGGLAAEVVEQVNQTHAALSATRKKRKAPEGYATVEDVKGYTAKHTIPSLHSPSPSGINSLAVSTTNPSQFLTGGNDKIVQLYDRETDKVVQTLKGHTKKVLNVKFREHEGDNTLILSSSADKIAKAWTHDTASGEYKTAGTIRAHKGEVTGLGVHPSSKYLALGSADRTWSFHDLNTFQQVFRSPEFEDPFTTLEVHPDGHLLALGTPGGAVQVFDVRSCALAASLVPTDVSPFTVNTLSFSENGYHLVAPDSLASVAIWDLRKPKIAKSIALGESFKVNKVVYDYSANFFAVAGNEGLRVIAHKTWEELVRFEEGGEVSDVVFGAQGREIWGVSGREVRIWGSA</sequence>
<dbReference type="SMART" id="SM00320">
    <property type="entry name" value="WD40"/>
    <property type="match status" value="6"/>
</dbReference>
<keyword evidence="5 15" id="KW-0507">mRNA processing</keyword>
<evidence type="ECO:0000256" key="7">
    <source>
        <dbReference type="ARBA" id="ARBA00022728"/>
    </source>
</evidence>
<dbReference type="GO" id="GO:0000974">
    <property type="term" value="C:Prp19 complex"/>
    <property type="evidence" value="ECO:0007669"/>
    <property type="project" value="UniProtKB-UniRule"/>
</dbReference>
<evidence type="ECO:0000259" key="16">
    <source>
        <dbReference type="PROSITE" id="PS51698"/>
    </source>
</evidence>
<dbReference type="Pfam" id="PF04564">
    <property type="entry name" value="U-box"/>
    <property type="match status" value="1"/>
</dbReference>
<dbReference type="PROSITE" id="PS50082">
    <property type="entry name" value="WD_REPEATS_2"/>
    <property type="match status" value="1"/>
</dbReference>
<dbReference type="GO" id="GO:0005737">
    <property type="term" value="C:cytoplasm"/>
    <property type="evidence" value="ECO:0007669"/>
    <property type="project" value="TreeGrafter"/>
</dbReference>
<keyword evidence="4 14" id="KW-0853">WD repeat</keyword>
<dbReference type="InterPro" id="IPR055340">
    <property type="entry name" value="RING-Ubox_PRP19"/>
</dbReference>
<gene>
    <name evidence="17" type="ORF">GSI_07115</name>
</gene>
<evidence type="ECO:0000256" key="11">
    <source>
        <dbReference type="ARBA" id="ARBA00023187"/>
    </source>
</evidence>
<dbReference type="FunFam" id="3.30.40.10:FF:000027">
    <property type="entry name" value="Pre-mRNA-processing factor 19, putative"/>
    <property type="match status" value="1"/>
</dbReference>
<dbReference type="PROSITE" id="PS51698">
    <property type="entry name" value="U_BOX"/>
    <property type="match status" value="1"/>
</dbReference>
<dbReference type="GO" id="GO:0000398">
    <property type="term" value="P:mRNA splicing, via spliceosome"/>
    <property type="evidence" value="ECO:0007669"/>
    <property type="project" value="InterPro"/>
</dbReference>
<dbReference type="SMART" id="SM00504">
    <property type="entry name" value="Ubox"/>
    <property type="match status" value="1"/>
</dbReference>
<dbReference type="InterPro" id="IPR015943">
    <property type="entry name" value="WD40/YVTN_repeat-like_dom_sf"/>
</dbReference>
<dbReference type="STRING" id="1077348.A0A2G8SB06"/>
<evidence type="ECO:0000256" key="8">
    <source>
        <dbReference type="ARBA" id="ARBA00022737"/>
    </source>
</evidence>
<dbReference type="PANTHER" id="PTHR43995:SF1">
    <property type="entry name" value="PRE-MRNA-PROCESSING FACTOR 19"/>
    <property type="match status" value="1"/>
</dbReference>
<keyword evidence="7 15" id="KW-0747">Spliceosome</keyword>
<evidence type="ECO:0000256" key="6">
    <source>
        <dbReference type="ARBA" id="ARBA00022679"/>
    </source>
</evidence>
<keyword evidence="9 15" id="KW-0227">DNA damage</keyword>
<dbReference type="Gene3D" id="3.30.40.10">
    <property type="entry name" value="Zinc/RING finger domain, C3HC4 (zinc finger)"/>
    <property type="match status" value="1"/>
</dbReference>
<dbReference type="InterPro" id="IPR001680">
    <property type="entry name" value="WD40_rpt"/>
</dbReference>
<dbReference type="CDD" id="cd16656">
    <property type="entry name" value="RING-Ubox_PRP19"/>
    <property type="match status" value="1"/>
</dbReference>
<organism evidence="17 18">
    <name type="scientific">Ganoderma sinense ZZ0214-1</name>
    <dbReference type="NCBI Taxonomy" id="1077348"/>
    <lineage>
        <taxon>Eukaryota</taxon>
        <taxon>Fungi</taxon>
        <taxon>Dikarya</taxon>
        <taxon>Basidiomycota</taxon>
        <taxon>Agaricomycotina</taxon>
        <taxon>Agaricomycetes</taxon>
        <taxon>Polyporales</taxon>
        <taxon>Polyporaceae</taxon>
        <taxon>Ganoderma</taxon>
    </lineage>
</organism>
<dbReference type="EMBL" id="AYKW01000013">
    <property type="protein sequence ID" value="PIL30946.1"/>
    <property type="molecule type" value="Genomic_DNA"/>
</dbReference>
<comment type="similarity">
    <text evidence="3 15">Belongs to the WD repeat PRP19 family.</text>
</comment>
<protein>
    <recommendedName>
        <fullName evidence="15">Pre-mRNA-processing factor 19</fullName>
        <ecNumber evidence="15">2.3.2.27</ecNumber>
    </recommendedName>
</protein>
<accession>A0A2G8SB06</accession>
<evidence type="ECO:0000256" key="15">
    <source>
        <dbReference type="RuleBase" id="RU367101"/>
    </source>
</evidence>
<evidence type="ECO:0000313" key="18">
    <source>
        <dbReference type="Proteomes" id="UP000230002"/>
    </source>
</evidence>